<dbReference type="Proteomes" id="UP001341840">
    <property type="component" value="Unassembled WGS sequence"/>
</dbReference>
<accession>A0ABU6V157</accession>
<evidence type="ECO:0000313" key="2">
    <source>
        <dbReference type="Proteomes" id="UP001341840"/>
    </source>
</evidence>
<name>A0ABU6V157_9FABA</name>
<keyword evidence="2" id="KW-1185">Reference proteome</keyword>
<sequence length="221" mass="25046">MSDQPVTAAERATCRHVKELISQTRAAANEDPPQLVAGAADDEWDPANPAGLERHMERLLHFQPEIEFVPQRDWSKVAVWRSRQVMLRNLCDELGYPPPSYRVQAIETRSRGAVQRFFAMVPPSEVTRGLVTEEKYSTDEHLAREDAAAALMKRILHLTGKHVDDFNYDEIDPTLSQNYDLSWELGYVKGSFKAMHAEVRCLKRIINPDLLGSSSDSDDDP</sequence>
<organism evidence="1 2">
    <name type="scientific">Stylosanthes scabra</name>
    <dbReference type="NCBI Taxonomy" id="79078"/>
    <lineage>
        <taxon>Eukaryota</taxon>
        <taxon>Viridiplantae</taxon>
        <taxon>Streptophyta</taxon>
        <taxon>Embryophyta</taxon>
        <taxon>Tracheophyta</taxon>
        <taxon>Spermatophyta</taxon>
        <taxon>Magnoliopsida</taxon>
        <taxon>eudicotyledons</taxon>
        <taxon>Gunneridae</taxon>
        <taxon>Pentapetalae</taxon>
        <taxon>rosids</taxon>
        <taxon>fabids</taxon>
        <taxon>Fabales</taxon>
        <taxon>Fabaceae</taxon>
        <taxon>Papilionoideae</taxon>
        <taxon>50 kb inversion clade</taxon>
        <taxon>dalbergioids sensu lato</taxon>
        <taxon>Dalbergieae</taxon>
        <taxon>Pterocarpus clade</taxon>
        <taxon>Stylosanthes</taxon>
    </lineage>
</organism>
<comment type="caution">
    <text evidence="1">The sequence shown here is derived from an EMBL/GenBank/DDBJ whole genome shotgun (WGS) entry which is preliminary data.</text>
</comment>
<evidence type="ECO:0000313" key="1">
    <source>
        <dbReference type="EMBL" id="MED6167177.1"/>
    </source>
</evidence>
<dbReference type="EMBL" id="JASCZI010151036">
    <property type="protein sequence ID" value="MED6167177.1"/>
    <property type="molecule type" value="Genomic_DNA"/>
</dbReference>
<evidence type="ECO:0008006" key="3">
    <source>
        <dbReference type="Google" id="ProtNLM"/>
    </source>
</evidence>
<gene>
    <name evidence="1" type="ORF">PIB30_000428</name>
</gene>
<reference evidence="1 2" key="1">
    <citation type="journal article" date="2023" name="Plants (Basel)">
        <title>Bridging the Gap: Combining Genomics and Transcriptomics Approaches to Understand Stylosanthes scabra, an Orphan Legume from the Brazilian Caatinga.</title>
        <authorList>
            <person name="Ferreira-Neto J.R.C."/>
            <person name="da Silva M.D."/>
            <person name="Binneck E."/>
            <person name="de Melo N.F."/>
            <person name="da Silva R.H."/>
            <person name="de Melo A.L.T.M."/>
            <person name="Pandolfi V."/>
            <person name="Bustamante F.O."/>
            <person name="Brasileiro-Vidal A.C."/>
            <person name="Benko-Iseppon A.M."/>
        </authorList>
    </citation>
    <scope>NUCLEOTIDE SEQUENCE [LARGE SCALE GENOMIC DNA]</scope>
    <source>
        <tissue evidence="1">Leaves</tissue>
    </source>
</reference>
<protein>
    <recommendedName>
        <fullName evidence="3">DRBM domain-containing protein</fullName>
    </recommendedName>
</protein>
<proteinExistence type="predicted"/>